<keyword evidence="2" id="KW-1185">Reference proteome</keyword>
<proteinExistence type="predicted"/>
<evidence type="ECO:0000313" key="2">
    <source>
        <dbReference type="Proteomes" id="UP000319498"/>
    </source>
</evidence>
<evidence type="ECO:0000313" key="1">
    <source>
        <dbReference type="EMBL" id="GED57190.1"/>
    </source>
</evidence>
<accession>A0ABQ0T1S8</accession>
<dbReference type="EMBL" id="BJOL01000006">
    <property type="protein sequence ID" value="GED57190.1"/>
    <property type="molecule type" value="Genomic_DNA"/>
</dbReference>
<reference evidence="1 2" key="1">
    <citation type="submission" date="2019-06" db="EMBL/GenBank/DDBJ databases">
        <title>Whole genome shotgun sequence of Brevibacillus formosus NBRC 15716.</title>
        <authorList>
            <person name="Hosoyama A."/>
            <person name="Uohara A."/>
            <person name="Ohji S."/>
            <person name="Ichikawa N."/>
        </authorList>
    </citation>
    <scope>NUCLEOTIDE SEQUENCE [LARGE SCALE GENOMIC DNA]</scope>
    <source>
        <strain evidence="1 2">NBRC 15716</strain>
    </source>
</reference>
<protein>
    <submittedName>
        <fullName evidence="1">Uncharacterized protein</fullName>
    </submittedName>
</protein>
<organism evidence="1 2">
    <name type="scientific">Brevibacillus formosus</name>
    <dbReference type="NCBI Taxonomy" id="54913"/>
    <lineage>
        <taxon>Bacteria</taxon>
        <taxon>Bacillati</taxon>
        <taxon>Bacillota</taxon>
        <taxon>Bacilli</taxon>
        <taxon>Bacillales</taxon>
        <taxon>Paenibacillaceae</taxon>
        <taxon>Brevibacillus</taxon>
    </lineage>
</organism>
<comment type="caution">
    <text evidence="1">The sequence shown here is derived from an EMBL/GenBank/DDBJ whole genome shotgun (WGS) entry which is preliminary data.</text>
</comment>
<sequence length="184" mass="21565">MEMNSLTHLTNSIPWQRLTTAYGRGTDIPQLIETRQYEELANLIEHQSTLWQTTPWVLLILLQELTKQKPEQVSSQEIQLYLAVASAINVDEMDSQNAVETMNELLDEKYLWPEDEEDDELWWEEEEPRGYEQEAFFSYYSFSYLLLKDAIPVFTAIMRGNDKLAPAIQELLLMLQSKDVRTVE</sequence>
<name>A0ABQ0T1S8_9BACL</name>
<gene>
    <name evidence="1" type="ORF">BFO01nite_13220</name>
</gene>
<dbReference type="Proteomes" id="UP000319498">
    <property type="component" value="Unassembled WGS sequence"/>
</dbReference>